<dbReference type="Pfam" id="PF03446">
    <property type="entry name" value="NAD_binding_2"/>
    <property type="match status" value="1"/>
</dbReference>
<evidence type="ECO:0000259" key="4">
    <source>
        <dbReference type="Pfam" id="PF21761"/>
    </source>
</evidence>
<feature type="domain" description="6-phosphogluconate dehydrogenase NADP-binding" evidence="3">
    <location>
        <begin position="9"/>
        <end position="156"/>
    </location>
</feature>
<comment type="similarity">
    <text evidence="1">Belongs to the HIBADH-related family.</text>
</comment>
<dbReference type="InterPro" id="IPR051265">
    <property type="entry name" value="HIBADH-related_NP60_sf"/>
</dbReference>
<dbReference type="InterPro" id="IPR036291">
    <property type="entry name" value="NAD(P)-bd_dom_sf"/>
</dbReference>
<name>A0ABP4AM85_9ACTN</name>
<accession>A0ABP4AM85</accession>
<keyword evidence="6" id="KW-1185">Reference proteome</keyword>
<dbReference type="PIRSF" id="PIRSF000103">
    <property type="entry name" value="HIBADH"/>
    <property type="match status" value="1"/>
</dbReference>
<evidence type="ECO:0000313" key="6">
    <source>
        <dbReference type="Proteomes" id="UP001501578"/>
    </source>
</evidence>
<sequence>MTFQHSSAVSVVGLGPMGAALAETFLGKGISVTVWNRTPGKADTLVAKGAHLAATVDEAMAASPFTIACINDYPTMYRVLDGAQGGLRGRTLVNLNSGTPSEARAMADWAAEQGLDYLDGAIMVPPTLVGGPGSVFLYSGPQDLFARHRATLAELGDPRFLGADPGLAVLYNTALLHFMYAHMNGFLHAAAMVGSAGVPAAEFAELALGWFAPVVLDPAGLASQAPSLDDGAYPGELGTMVMNLNALEHIARASAEQGVNTAWPTLMQELAERVIAQGHGEDNYFSMFEAFKRP</sequence>
<dbReference type="Gene3D" id="3.40.50.720">
    <property type="entry name" value="NAD(P)-binding Rossmann-like Domain"/>
    <property type="match status" value="1"/>
</dbReference>
<dbReference type="InterPro" id="IPR006115">
    <property type="entry name" value="6PGDH_NADP-bd"/>
</dbReference>
<dbReference type="SUPFAM" id="SSF51735">
    <property type="entry name" value="NAD(P)-binding Rossmann-fold domains"/>
    <property type="match status" value="1"/>
</dbReference>
<feature type="domain" description="NADPH-dependent reductive aminase-like C-terminal" evidence="4">
    <location>
        <begin position="164"/>
        <end position="292"/>
    </location>
</feature>
<dbReference type="Pfam" id="PF21761">
    <property type="entry name" value="RedAm-like_C"/>
    <property type="match status" value="1"/>
</dbReference>
<evidence type="ECO:0000256" key="2">
    <source>
        <dbReference type="ARBA" id="ARBA00023002"/>
    </source>
</evidence>
<gene>
    <name evidence="5" type="ORF">GCM10009560_46130</name>
</gene>
<protein>
    <submittedName>
        <fullName evidence="5">NAD(P)-binding domain-containing protein</fullName>
    </submittedName>
</protein>
<dbReference type="Gene3D" id="1.10.1040.10">
    <property type="entry name" value="N-(1-d-carboxylethyl)-l-norvaline Dehydrogenase, domain 2"/>
    <property type="match status" value="1"/>
</dbReference>
<evidence type="ECO:0000259" key="3">
    <source>
        <dbReference type="Pfam" id="PF03446"/>
    </source>
</evidence>
<organism evidence="5 6">
    <name type="scientific">Nonomuraea longicatena</name>
    <dbReference type="NCBI Taxonomy" id="83682"/>
    <lineage>
        <taxon>Bacteria</taxon>
        <taxon>Bacillati</taxon>
        <taxon>Actinomycetota</taxon>
        <taxon>Actinomycetes</taxon>
        <taxon>Streptosporangiales</taxon>
        <taxon>Streptosporangiaceae</taxon>
        <taxon>Nonomuraea</taxon>
    </lineage>
</organism>
<proteinExistence type="inferred from homology"/>
<dbReference type="PANTHER" id="PTHR43580">
    <property type="entry name" value="OXIDOREDUCTASE GLYR1-RELATED"/>
    <property type="match status" value="1"/>
</dbReference>
<dbReference type="Proteomes" id="UP001501578">
    <property type="component" value="Unassembled WGS sequence"/>
</dbReference>
<dbReference type="InterPro" id="IPR013328">
    <property type="entry name" value="6PGD_dom2"/>
</dbReference>
<dbReference type="EMBL" id="BAAAHQ010000023">
    <property type="protein sequence ID" value="GAA0937040.1"/>
    <property type="molecule type" value="Genomic_DNA"/>
</dbReference>
<keyword evidence="2" id="KW-0560">Oxidoreductase</keyword>
<dbReference type="InterPro" id="IPR015815">
    <property type="entry name" value="HIBADH-related"/>
</dbReference>
<reference evidence="6" key="1">
    <citation type="journal article" date="2019" name="Int. J. Syst. Evol. Microbiol.">
        <title>The Global Catalogue of Microorganisms (GCM) 10K type strain sequencing project: providing services to taxonomists for standard genome sequencing and annotation.</title>
        <authorList>
            <consortium name="The Broad Institute Genomics Platform"/>
            <consortium name="The Broad Institute Genome Sequencing Center for Infectious Disease"/>
            <person name="Wu L."/>
            <person name="Ma J."/>
        </authorList>
    </citation>
    <scope>NUCLEOTIDE SEQUENCE [LARGE SCALE GENOMIC DNA]</scope>
    <source>
        <strain evidence="6">JCM 11136</strain>
    </source>
</reference>
<evidence type="ECO:0000256" key="1">
    <source>
        <dbReference type="ARBA" id="ARBA00009080"/>
    </source>
</evidence>
<dbReference type="RefSeq" id="WP_343952031.1">
    <property type="nucleotide sequence ID" value="NZ_BAAAHQ010000023.1"/>
</dbReference>
<evidence type="ECO:0000313" key="5">
    <source>
        <dbReference type="EMBL" id="GAA0937040.1"/>
    </source>
</evidence>
<dbReference type="InterPro" id="IPR048666">
    <property type="entry name" value="RedAm-like_C"/>
</dbReference>
<comment type="caution">
    <text evidence="5">The sequence shown here is derived from an EMBL/GenBank/DDBJ whole genome shotgun (WGS) entry which is preliminary data.</text>
</comment>
<dbReference type="PANTHER" id="PTHR43580:SF2">
    <property type="entry name" value="CYTOKINE-LIKE NUCLEAR FACTOR N-PAC"/>
    <property type="match status" value="1"/>
</dbReference>